<keyword evidence="14" id="KW-0560">Oxidoreductase</keyword>
<dbReference type="PROSITE" id="PS00154">
    <property type="entry name" value="ATPASE_E1_E2"/>
    <property type="match status" value="1"/>
</dbReference>
<dbReference type="Gene3D" id="1.20.5.170">
    <property type="match status" value="1"/>
</dbReference>
<evidence type="ECO:0000256" key="14">
    <source>
        <dbReference type="ARBA" id="ARBA00023002"/>
    </source>
</evidence>
<comment type="similarity">
    <text evidence="2 19">Belongs to the cation transport ATPase (P-type) (TC 3.A.3) family. Type IIB subfamily.</text>
</comment>
<feature type="transmembrane region" description="Helical" evidence="19">
    <location>
        <begin position="1905"/>
        <end position="1923"/>
    </location>
</feature>
<dbReference type="Pfam" id="PF00122">
    <property type="entry name" value="E1-E2_ATPase"/>
    <property type="match status" value="1"/>
</dbReference>
<reference evidence="22 23" key="1">
    <citation type="submission" date="2024-03" db="EMBL/GenBank/DDBJ databases">
        <authorList>
            <person name="Martinez-Hernandez J."/>
        </authorList>
    </citation>
    <scope>NUCLEOTIDE SEQUENCE [LARGE SCALE GENOMIC DNA]</scope>
</reference>
<dbReference type="InterPro" id="IPR044492">
    <property type="entry name" value="P_typ_ATPase_HD_dom"/>
</dbReference>
<dbReference type="Pfam" id="PF12515">
    <property type="entry name" value="CaATP_NAI"/>
    <property type="match status" value="1"/>
</dbReference>
<gene>
    <name evidence="22" type="ORF">LLUT_LOCUS5413</name>
</gene>
<dbReference type="Pfam" id="PF01210">
    <property type="entry name" value="NAD_Gly3P_dh_N"/>
    <property type="match status" value="1"/>
</dbReference>
<organism evidence="22 23">
    <name type="scientific">Lupinus luteus</name>
    <name type="common">European yellow lupine</name>
    <dbReference type="NCBI Taxonomy" id="3873"/>
    <lineage>
        <taxon>Eukaryota</taxon>
        <taxon>Viridiplantae</taxon>
        <taxon>Streptophyta</taxon>
        <taxon>Embryophyta</taxon>
        <taxon>Tracheophyta</taxon>
        <taxon>Spermatophyta</taxon>
        <taxon>Magnoliopsida</taxon>
        <taxon>eudicotyledons</taxon>
        <taxon>Gunneridae</taxon>
        <taxon>Pentapetalae</taxon>
        <taxon>rosids</taxon>
        <taxon>fabids</taxon>
        <taxon>Fabales</taxon>
        <taxon>Fabaceae</taxon>
        <taxon>Papilionoideae</taxon>
        <taxon>50 kb inversion clade</taxon>
        <taxon>genistoids sensu lato</taxon>
        <taxon>core genistoids</taxon>
        <taxon>Genisteae</taxon>
        <taxon>Lupinus</taxon>
    </lineage>
</organism>
<dbReference type="InterPro" id="IPR006408">
    <property type="entry name" value="P-type_ATPase_IIB"/>
</dbReference>
<feature type="region of interest" description="Disordered" evidence="20">
    <location>
        <begin position="34"/>
        <end position="67"/>
    </location>
</feature>
<dbReference type="InterPro" id="IPR006068">
    <property type="entry name" value="ATPase_P-typ_cation-transptr_C"/>
</dbReference>
<evidence type="ECO:0000256" key="10">
    <source>
        <dbReference type="ARBA" id="ARBA00022842"/>
    </source>
</evidence>
<dbReference type="GO" id="GO:0016887">
    <property type="term" value="F:ATP hydrolysis activity"/>
    <property type="evidence" value="ECO:0007669"/>
    <property type="project" value="InterPro"/>
</dbReference>
<feature type="compositionally biased region" description="Polar residues" evidence="20">
    <location>
        <begin position="1"/>
        <end position="19"/>
    </location>
</feature>
<dbReference type="InterPro" id="IPR024750">
    <property type="entry name" value="Ca_ATPase_N_dom"/>
</dbReference>
<dbReference type="Gene3D" id="3.40.50.720">
    <property type="entry name" value="NAD(P)-binding Rossmann-like Domain"/>
    <property type="match status" value="1"/>
</dbReference>
<dbReference type="GO" id="GO:0046872">
    <property type="term" value="F:metal ion binding"/>
    <property type="evidence" value="ECO:0007669"/>
    <property type="project" value="UniProtKB-KW"/>
</dbReference>
<dbReference type="SFLD" id="SFLDS00003">
    <property type="entry name" value="Haloacid_Dehalogenase"/>
    <property type="match status" value="1"/>
</dbReference>
<dbReference type="Gene3D" id="3.40.50.1000">
    <property type="entry name" value="HAD superfamily/HAD-like"/>
    <property type="match status" value="1"/>
</dbReference>
<keyword evidence="16 19" id="KW-0472">Membrane</keyword>
<dbReference type="GO" id="GO:0005388">
    <property type="term" value="F:P-type calcium transporter activity"/>
    <property type="evidence" value="ECO:0007669"/>
    <property type="project" value="UniProtKB-EC"/>
</dbReference>
<dbReference type="PANTHER" id="PTHR24093">
    <property type="entry name" value="CATION TRANSPORTING ATPASE"/>
    <property type="match status" value="1"/>
</dbReference>
<comment type="caution">
    <text evidence="22">The sequence shown here is derived from an EMBL/GenBank/DDBJ whole genome shotgun (WGS) entry which is preliminary data.</text>
</comment>
<dbReference type="SUPFAM" id="SSF56784">
    <property type="entry name" value="HAD-like"/>
    <property type="match status" value="1"/>
</dbReference>
<feature type="transmembrane region" description="Helical" evidence="19">
    <location>
        <begin position="1085"/>
        <end position="1104"/>
    </location>
</feature>
<evidence type="ECO:0000256" key="1">
    <source>
        <dbReference type="ARBA" id="ARBA00004141"/>
    </source>
</evidence>
<feature type="repeat" description="WD" evidence="18">
    <location>
        <begin position="384"/>
        <end position="419"/>
    </location>
</feature>
<dbReference type="InterPro" id="IPR023298">
    <property type="entry name" value="ATPase_P-typ_TM_dom_sf"/>
</dbReference>
<feature type="transmembrane region" description="Helical" evidence="19">
    <location>
        <begin position="1732"/>
        <end position="1754"/>
    </location>
</feature>
<feature type="compositionally biased region" description="Low complexity" evidence="20">
    <location>
        <begin position="35"/>
        <end position="58"/>
    </location>
</feature>
<dbReference type="GO" id="GO:0005516">
    <property type="term" value="F:calmodulin binding"/>
    <property type="evidence" value="ECO:0007669"/>
    <property type="project" value="UniProtKB-KW"/>
</dbReference>
<keyword evidence="9 19" id="KW-0067">ATP-binding</keyword>
<evidence type="ECO:0000256" key="16">
    <source>
        <dbReference type="ARBA" id="ARBA00023136"/>
    </source>
</evidence>
<comment type="caution">
    <text evidence="19">Lacks conserved residue(s) required for the propagation of feature annotation.</text>
</comment>
<dbReference type="PRINTS" id="PR00120">
    <property type="entry name" value="HATPASE"/>
</dbReference>
<dbReference type="GO" id="GO:0046168">
    <property type="term" value="P:glycerol-3-phosphate catabolic process"/>
    <property type="evidence" value="ECO:0007669"/>
    <property type="project" value="InterPro"/>
</dbReference>
<keyword evidence="13 19" id="KW-1133">Transmembrane helix</keyword>
<dbReference type="SUPFAM" id="SSF50978">
    <property type="entry name" value="WD40 repeat-like"/>
    <property type="match status" value="1"/>
</dbReference>
<dbReference type="InterPro" id="IPR001680">
    <property type="entry name" value="WD40_rpt"/>
</dbReference>
<dbReference type="PRINTS" id="PR00119">
    <property type="entry name" value="CATATPASE"/>
</dbReference>
<dbReference type="PANTHER" id="PTHR24093:SF448">
    <property type="entry name" value="CALCIUM-TRANSPORTING ATPASE"/>
    <property type="match status" value="1"/>
</dbReference>
<dbReference type="SMART" id="SM00320">
    <property type="entry name" value="WD40"/>
    <property type="match status" value="7"/>
</dbReference>
<dbReference type="InterPro" id="IPR004014">
    <property type="entry name" value="ATPase_P-typ_cation-transptr_N"/>
</dbReference>
<dbReference type="InterPro" id="IPR059000">
    <property type="entry name" value="ATPase_P-type_domA"/>
</dbReference>
<dbReference type="SUPFAM" id="SSF81653">
    <property type="entry name" value="Calcium ATPase, transduction domain A"/>
    <property type="match status" value="1"/>
</dbReference>
<dbReference type="Pfam" id="PF13246">
    <property type="entry name" value="Cation_ATPase"/>
    <property type="match status" value="1"/>
</dbReference>
<dbReference type="InterPro" id="IPR036322">
    <property type="entry name" value="WD40_repeat_dom_sf"/>
</dbReference>
<dbReference type="CDD" id="cd02081">
    <property type="entry name" value="P-type_ATPase_Ca_PMCA-like"/>
    <property type="match status" value="1"/>
</dbReference>
<name>A0AAV1W590_LUPLU</name>
<proteinExistence type="inferred from homology"/>
<comment type="subcellular location">
    <subcellularLocation>
        <location evidence="1 19">Membrane</location>
        <topology evidence="1 19">Multi-pass membrane protein</topology>
    </subcellularLocation>
</comment>
<dbReference type="Pfam" id="PF00689">
    <property type="entry name" value="Cation_ATPase_C"/>
    <property type="match status" value="1"/>
</dbReference>
<dbReference type="SFLD" id="SFLDG00002">
    <property type="entry name" value="C1.7:_P-type_atpase_like"/>
    <property type="match status" value="1"/>
</dbReference>
<dbReference type="InterPro" id="IPR011128">
    <property type="entry name" value="G3P_DH_NAD-dep_N"/>
</dbReference>
<comment type="function">
    <text evidence="19">Catalyzes the hydrolysis of ATP coupled with the transport of calcium.</text>
</comment>
<evidence type="ECO:0000313" key="23">
    <source>
        <dbReference type="Proteomes" id="UP001497480"/>
    </source>
</evidence>
<keyword evidence="4 19" id="KW-0109">Calcium transport</keyword>
<dbReference type="InterPro" id="IPR006109">
    <property type="entry name" value="G3P_DH_NAD-dep_C"/>
</dbReference>
<dbReference type="EMBL" id="CAXHTB010000003">
    <property type="protein sequence ID" value="CAL0304353.1"/>
    <property type="molecule type" value="Genomic_DNA"/>
</dbReference>
<dbReference type="Gene3D" id="2.130.10.10">
    <property type="entry name" value="YVTN repeat-like/Quinoprotein amine dehydrogenase"/>
    <property type="match status" value="3"/>
</dbReference>
<dbReference type="GO" id="GO:0005975">
    <property type="term" value="P:carbohydrate metabolic process"/>
    <property type="evidence" value="ECO:0007669"/>
    <property type="project" value="InterPro"/>
</dbReference>
<keyword evidence="5 19" id="KW-0812">Transmembrane</keyword>
<protein>
    <recommendedName>
        <fullName evidence="19">Calcium-transporting ATPase</fullName>
        <ecNumber evidence="19">7.2.2.10</ecNumber>
    </recommendedName>
</protein>
<dbReference type="Gene3D" id="3.40.1110.10">
    <property type="entry name" value="Calcium-transporting ATPase, cytoplasmic domain N"/>
    <property type="match status" value="1"/>
</dbReference>
<keyword evidence="18" id="KW-0853">WD repeat</keyword>
<evidence type="ECO:0000256" key="7">
    <source>
        <dbReference type="ARBA" id="ARBA00022741"/>
    </source>
</evidence>
<evidence type="ECO:0000256" key="9">
    <source>
        <dbReference type="ARBA" id="ARBA00022840"/>
    </source>
</evidence>
<dbReference type="SUPFAM" id="SSF51735">
    <property type="entry name" value="NAD(P)-binding Rossmann-fold domains"/>
    <property type="match status" value="1"/>
</dbReference>
<dbReference type="Proteomes" id="UP001497480">
    <property type="component" value="Unassembled WGS sequence"/>
</dbReference>
<evidence type="ECO:0000259" key="21">
    <source>
        <dbReference type="SMART" id="SM00831"/>
    </source>
</evidence>
<feature type="domain" description="Cation-transporting P-type ATPase N-terminal" evidence="21">
    <location>
        <begin position="1030"/>
        <end position="1102"/>
    </location>
</feature>
<evidence type="ECO:0000256" key="15">
    <source>
        <dbReference type="ARBA" id="ARBA00023065"/>
    </source>
</evidence>
<dbReference type="InterPro" id="IPR001757">
    <property type="entry name" value="P_typ_ATPase"/>
</dbReference>
<dbReference type="SMART" id="SM00831">
    <property type="entry name" value="Cation_ATPase_N"/>
    <property type="match status" value="1"/>
</dbReference>
<dbReference type="SUPFAM" id="SSF48179">
    <property type="entry name" value="6-phosphogluconate dehydrogenase C-terminal domain-like"/>
    <property type="match status" value="1"/>
</dbReference>
<dbReference type="InterPro" id="IPR015943">
    <property type="entry name" value="WD40/YVTN_repeat-like_dom_sf"/>
</dbReference>
<evidence type="ECO:0000256" key="6">
    <source>
        <dbReference type="ARBA" id="ARBA00022723"/>
    </source>
</evidence>
<dbReference type="SUPFAM" id="SSF81665">
    <property type="entry name" value="Calcium ATPase, transmembrane domain M"/>
    <property type="match status" value="1"/>
</dbReference>
<feature type="transmembrane region" description="Helical" evidence="19">
    <location>
        <begin position="1309"/>
        <end position="1338"/>
    </location>
</feature>
<dbReference type="FunFam" id="1.20.5.170:FF:000026">
    <property type="entry name" value="Calcium-transporting ATPase"/>
    <property type="match status" value="1"/>
</dbReference>
<dbReference type="InterPro" id="IPR023299">
    <property type="entry name" value="ATPase_P-typ_cyto_dom_N"/>
</dbReference>
<dbReference type="SUPFAM" id="SSF81660">
    <property type="entry name" value="Metal cation-transporting ATPase, ATP-binding domain N"/>
    <property type="match status" value="1"/>
</dbReference>
<feature type="region of interest" description="Disordered" evidence="20">
    <location>
        <begin position="1"/>
        <end position="21"/>
    </location>
</feature>
<dbReference type="NCBIfam" id="TIGR01494">
    <property type="entry name" value="ATPase_P-type"/>
    <property type="match status" value="3"/>
</dbReference>
<dbReference type="EC" id="7.2.2.10" evidence="19"/>
<evidence type="ECO:0000256" key="19">
    <source>
        <dbReference type="RuleBase" id="RU361146"/>
    </source>
</evidence>
<dbReference type="PROSITE" id="PS50082">
    <property type="entry name" value="WD_REPEATS_2"/>
    <property type="match status" value="2"/>
</dbReference>
<feature type="transmembrane region" description="Helical" evidence="19">
    <location>
        <begin position="1872"/>
        <end position="1893"/>
    </location>
</feature>
<keyword evidence="3 19" id="KW-0813">Transport</keyword>
<feature type="transmembrane region" description="Helical" evidence="19">
    <location>
        <begin position="1267"/>
        <end position="1289"/>
    </location>
</feature>
<keyword evidence="7 19" id="KW-0547">Nucleotide-binding</keyword>
<evidence type="ECO:0000256" key="17">
    <source>
        <dbReference type="ARBA" id="ARBA00048694"/>
    </source>
</evidence>
<dbReference type="GO" id="GO:0051287">
    <property type="term" value="F:NAD binding"/>
    <property type="evidence" value="ECO:0007669"/>
    <property type="project" value="InterPro"/>
</dbReference>
<dbReference type="NCBIfam" id="TIGR01517">
    <property type="entry name" value="ATPase-IIB_Ca"/>
    <property type="match status" value="1"/>
</dbReference>
<accession>A0AAV1W590</accession>
<dbReference type="Pfam" id="PF00400">
    <property type="entry name" value="WD40"/>
    <property type="match status" value="5"/>
</dbReference>
<dbReference type="CDD" id="cd00200">
    <property type="entry name" value="WD40"/>
    <property type="match status" value="1"/>
</dbReference>
<dbReference type="Pfam" id="PF07479">
    <property type="entry name" value="NAD_Gly3P_dh_C"/>
    <property type="match status" value="1"/>
</dbReference>
<dbReference type="FunFam" id="2.70.150.10:FF:000006">
    <property type="entry name" value="Calcium-transporting ATPase"/>
    <property type="match status" value="1"/>
</dbReference>
<sequence length="1951" mass="214972">MNSHLSKNKLSSTMNSPVSKDSMDIYVSNTRLCDSSPSFSAPSSSSGNSSSSSSYSNSETDESPLSSQPFSIQDVRYQFPTKCISFPNSHSYRSLAVLSGHIGTVSCLAVCGEFILSASQGKDIIVWQQPDLRLFAKFGHGDGSVKALVSVGNKVFTAHQDSRIRVWKVSRSSENVFKLADTLPTTKDYWGKFMKQSNYVQTRRNHKRLWIEHADSISCLSVYNGLIYSGSWDKTLKVWRVSDLKCLESIKAHDDAINGLVAGKGVVYSASADGKIKAWGKEGKKDSHCLKGVLEGHKDVSFNSVVVSDDGKWVYGGGSDGFVIGWEVDGSFESWKLVSETKAHEMAVLCMCLMGEFLCSGSADKNIGIWKREGFGKLCKVGVIGGHEGPVKCLQASCNRIGDGFMLYSGSLDRSVRVWWVPSFTSLPNNPYPLSRSTMFATTESMTHTHNTHSNPSLLNGIGSCSLENKVDELRALMGKVDGDPLRIVGVGAGAWGSVFTAMLQEAYGGLRDKVVIRIWRRGGRTVDRATAEHLFDVINSREDVLRRLIRRCAYLKYVEARLGDRILYADEILKDGFCFNMIDTPLCPLKVVTNLQEAVWDADIVINGLPSTETRQVFEEISNYWNDRITLPVIISLAKGVEAEFSPQPRIITPTLMINRATGVPIENILYLGGPNIASEIYNKEYANARICGAEKWRKPLAVFLRQPHFIVWDNGDLVTHEVMGGLKNVYAIGAGMVGGLTNESATSKSVYFAHCTSEMIFITHLLAEEPEKLAGPLLADTYVTLLKGRNAWYGQKLAKGELRLEMGDSIKGKGMIQGVSAIKAFYELLSHSSLNVLNPEQNNLVAPVELCPILKMLYKILITRESPIEGILGALRDETMNDPRDRIQIAQTHVFFRPSLLERKDERRVKSRMEKYLRDNFSVDHKHPSDTALLRWRSAVSVVKNPRRRFRMVANLAQRADAENKRKKLQEKIRVALYVQKAALHFINAGSRSGGYMLSKELQEAGFGIEPDEIGAIVRSHDRKCLESHGGIDGLARHVCVSLQDGVNSCDVSHRQNIYGVNRYAEKPPRSFWMFVWDAMQDLTLMILMLCAVISAGVGISTEGFPKGMYDGVGIILCILLVVFVTSISDYKQSLQFKDLDKEKKNVSIQVTRDGRRQKVSIYDLVIGDIVHLSIGDVVPADGLFISGYSLLIDESSLSGESEAVNVDKQNPFLLCGTTVQDGSAKMLVTSVGMRTEWGRLMETLNEGGDDETPLQVKLNGVATIIGKIGLGFALLTFLVLTGRFLVEKIARHDISKWSLNDASQLLDFFATAVIIIVVAVPEGLPLAVTLSLAFAMKKLMNDKALVRHLSACETMGSAVCICTDKTGTLTTNHMVVDKIWICEQSKAIKSRDCKNALKPSLSEEIFDLLLQSIFQNTGSEIVKGQDGRNKVMGTPTESALLEFGMLLGGDSKSYNDKYKIVKVEPFNSIRKMMSVLVTLPNGTNKYRAFCKGASEIIVEKCDKFVNAQGKVEELKEEQRKIIIEIINGFASEALRTLCIAFKDIEGSSEGNSIPEDSYTLIAIIGIKDPVRPGVKEAVKTCLAAGITVRMVTGDNINTAKAIARECGILTDGVAIEGPEFRKLNHQQMEEIIPKIQVMARSLPLDKHTLVTHLRNDFGEVVAVTGDGTNDAPALHEADIGLAMGIAGTEVAKENADVIVMDDNFSTIVNVARWGRSVYINIQKFVQFQLTVNVVALMLNFISACVLGSAPLSAVQMLWVNMIMDTLGALALATEPPHDGLMKRPPIGRNAKFITGIMWRNIIGQSIYQTIVLLVLKFHGKQILKLNGPDANSVLNTVIFNTFVFCQVFNEVNSRDMEKINVFKGIFSSWVFIMVMISTIGFQAIIVEFLGAFAQTVPLSKELWLTSVVIGAVSLIIAVILKCIPVPVTSYVATHHDGYQQLPTGPDLA</sequence>
<dbReference type="SFLD" id="SFLDF00027">
    <property type="entry name" value="p-type_atpase"/>
    <property type="match status" value="1"/>
</dbReference>
<evidence type="ECO:0000256" key="13">
    <source>
        <dbReference type="ARBA" id="ARBA00022989"/>
    </source>
</evidence>
<dbReference type="InterPro" id="IPR013328">
    <property type="entry name" value="6PGD_dom2"/>
</dbReference>
<keyword evidence="23" id="KW-1185">Reference proteome</keyword>
<dbReference type="InterPro" id="IPR023214">
    <property type="entry name" value="HAD_sf"/>
</dbReference>
<evidence type="ECO:0000256" key="8">
    <source>
        <dbReference type="ARBA" id="ARBA00022837"/>
    </source>
</evidence>
<dbReference type="InterPro" id="IPR008250">
    <property type="entry name" value="ATPase_P-typ_transduc_dom_A_sf"/>
</dbReference>
<evidence type="ECO:0000256" key="5">
    <source>
        <dbReference type="ARBA" id="ARBA00022692"/>
    </source>
</evidence>
<feature type="transmembrane region" description="Helical" evidence="19">
    <location>
        <begin position="1110"/>
        <end position="1130"/>
    </location>
</feature>
<dbReference type="FunFam" id="1.20.1110.10:FF:000039">
    <property type="entry name" value="Calcium-transporting ATPase"/>
    <property type="match status" value="1"/>
</dbReference>
<feature type="repeat" description="WD" evidence="18">
    <location>
        <begin position="210"/>
        <end position="249"/>
    </location>
</feature>
<dbReference type="Gene3D" id="1.10.1040.10">
    <property type="entry name" value="N-(1-d-carboxylethyl)-l-norvaline Dehydrogenase, domain 2"/>
    <property type="match status" value="1"/>
</dbReference>
<evidence type="ECO:0000256" key="4">
    <source>
        <dbReference type="ARBA" id="ARBA00022568"/>
    </source>
</evidence>
<dbReference type="Gene3D" id="2.70.150.10">
    <property type="entry name" value="Calcium-transporting ATPase, cytoplasmic transduction domain A"/>
    <property type="match status" value="1"/>
</dbReference>
<keyword evidence="11" id="KW-0112">Calmodulin-binding</keyword>
<dbReference type="InterPro" id="IPR008927">
    <property type="entry name" value="6-PGluconate_DH-like_C_sf"/>
</dbReference>
<dbReference type="Gene3D" id="1.20.1110.10">
    <property type="entry name" value="Calcium-transporting ATPase, transmembrane domain"/>
    <property type="match status" value="1"/>
</dbReference>
<keyword evidence="10" id="KW-0460">Magnesium</keyword>
<keyword evidence="15 19" id="KW-0406">Ion transport</keyword>
<evidence type="ECO:0000256" key="12">
    <source>
        <dbReference type="ARBA" id="ARBA00022967"/>
    </source>
</evidence>
<evidence type="ECO:0000313" key="22">
    <source>
        <dbReference type="EMBL" id="CAL0304353.1"/>
    </source>
</evidence>
<keyword evidence="6" id="KW-0479">Metal-binding</keyword>
<dbReference type="FunFam" id="1.10.1040.10:FF:000012">
    <property type="entry name" value="Glycerol-3-phosphate dehydrogenase [NAD(+)]"/>
    <property type="match status" value="1"/>
</dbReference>
<evidence type="ECO:0000256" key="3">
    <source>
        <dbReference type="ARBA" id="ARBA00022448"/>
    </source>
</evidence>
<keyword evidence="8 19" id="KW-0106">Calcium</keyword>
<dbReference type="Pfam" id="PF00690">
    <property type="entry name" value="Cation_ATPase_N"/>
    <property type="match status" value="1"/>
</dbReference>
<evidence type="ECO:0000256" key="20">
    <source>
        <dbReference type="SAM" id="MobiDB-lite"/>
    </source>
</evidence>
<dbReference type="FunFam" id="3.40.50.1000:FF:000011">
    <property type="entry name" value="Calcium-transporting ATPase"/>
    <property type="match status" value="1"/>
</dbReference>
<evidence type="ECO:0000256" key="2">
    <source>
        <dbReference type="ARBA" id="ARBA00006124"/>
    </source>
</evidence>
<dbReference type="InterPro" id="IPR036291">
    <property type="entry name" value="NAD(P)-bd_dom_sf"/>
</dbReference>
<comment type="catalytic activity">
    <reaction evidence="17 19">
        <text>Ca(2+)(in) + ATP + H2O = Ca(2+)(out) + ADP + phosphate + H(+)</text>
        <dbReference type="Rhea" id="RHEA:18105"/>
        <dbReference type="ChEBI" id="CHEBI:15377"/>
        <dbReference type="ChEBI" id="CHEBI:15378"/>
        <dbReference type="ChEBI" id="CHEBI:29108"/>
        <dbReference type="ChEBI" id="CHEBI:30616"/>
        <dbReference type="ChEBI" id="CHEBI:43474"/>
        <dbReference type="ChEBI" id="CHEBI:456216"/>
        <dbReference type="EC" id="7.2.2.10"/>
    </reaction>
</comment>
<dbReference type="GO" id="GO:0005524">
    <property type="term" value="F:ATP binding"/>
    <property type="evidence" value="ECO:0007669"/>
    <property type="project" value="UniProtKB-KW"/>
</dbReference>
<dbReference type="FunFam" id="2.130.10.10:FF:000775">
    <property type="entry name" value="BnaA09g28200D protein"/>
    <property type="match status" value="1"/>
</dbReference>
<dbReference type="InterPro" id="IPR018303">
    <property type="entry name" value="ATPase_P-typ_P_site"/>
</dbReference>
<evidence type="ECO:0000256" key="11">
    <source>
        <dbReference type="ARBA" id="ARBA00022860"/>
    </source>
</evidence>
<dbReference type="FunFam" id="3.40.1110.10:FF:000011">
    <property type="entry name" value="Calcium-transporting ATPase"/>
    <property type="match status" value="1"/>
</dbReference>
<dbReference type="GO" id="GO:0005886">
    <property type="term" value="C:plasma membrane"/>
    <property type="evidence" value="ECO:0007669"/>
    <property type="project" value="TreeGrafter"/>
</dbReference>
<dbReference type="GO" id="GO:0016616">
    <property type="term" value="F:oxidoreductase activity, acting on the CH-OH group of donors, NAD or NADP as acceptor"/>
    <property type="evidence" value="ECO:0007669"/>
    <property type="project" value="InterPro"/>
</dbReference>
<dbReference type="InterPro" id="IPR036412">
    <property type="entry name" value="HAD-like_sf"/>
</dbReference>
<evidence type="ECO:0000256" key="18">
    <source>
        <dbReference type="PROSITE-ProRule" id="PRU00221"/>
    </source>
</evidence>
<keyword evidence="12" id="KW-1278">Translocase</keyword>